<accession>A0A286U821</accession>
<evidence type="ECO:0000256" key="2">
    <source>
        <dbReference type="SAM" id="MobiDB-lite"/>
    </source>
</evidence>
<organism evidence="3 4">
    <name type="scientific">Pyrrhoderma noxium</name>
    <dbReference type="NCBI Taxonomy" id="2282107"/>
    <lineage>
        <taxon>Eukaryota</taxon>
        <taxon>Fungi</taxon>
        <taxon>Dikarya</taxon>
        <taxon>Basidiomycota</taxon>
        <taxon>Agaricomycotina</taxon>
        <taxon>Agaricomycetes</taxon>
        <taxon>Hymenochaetales</taxon>
        <taxon>Hymenochaetaceae</taxon>
        <taxon>Pyrrhoderma</taxon>
    </lineage>
</organism>
<reference evidence="3 4" key="1">
    <citation type="journal article" date="2017" name="Mol. Ecol.">
        <title>Comparative and population genomic landscape of Phellinus noxius: A hypervariable fungus causing root rot in trees.</title>
        <authorList>
            <person name="Chung C.L."/>
            <person name="Lee T.J."/>
            <person name="Akiba M."/>
            <person name="Lee H.H."/>
            <person name="Kuo T.H."/>
            <person name="Liu D."/>
            <person name="Ke H.M."/>
            <person name="Yokoi T."/>
            <person name="Roa M.B."/>
            <person name="Lu M.J."/>
            <person name="Chang Y.Y."/>
            <person name="Ann P.J."/>
            <person name="Tsai J.N."/>
            <person name="Chen C.Y."/>
            <person name="Tzean S.S."/>
            <person name="Ota Y."/>
            <person name="Hattori T."/>
            <person name="Sahashi N."/>
            <person name="Liou R.F."/>
            <person name="Kikuchi T."/>
            <person name="Tsai I.J."/>
        </authorList>
    </citation>
    <scope>NUCLEOTIDE SEQUENCE [LARGE SCALE GENOMIC DNA]</scope>
    <source>
        <strain evidence="3 4">FFPRI411160</strain>
    </source>
</reference>
<dbReference type="OrthoDB" id="3259063at2759"/>
<gene>
    <name evidence="3" type="ORF">PNOK_0857000</name>
</gene>
<dbReference type="InParanoid" id="A0A286U821"/>
<evidence type="ECO:0000256" key="1">
    <source>
        <dbReference type="SAM" id="Coils"/>
    </source>
</evidence>
<comment type="caution">
    <text evidence="3">The sequence shown here is derived from an EMBL/GenBank/DDBJ whole genome shotgun (WGS) entry which is preliminary data.</text>
</comment>
<dbReference type="Proteomes" id="UP000217199">
    <property type="component" value="Unassembled WGS sequence"/>
</dbReference>
<protein>
    <submittedName>
        <fullName evidence="3">Uncharacterized protein</fullName>
    </submittedName>
</protein>
<feature type="compositionally biased region" description="Polar residues" evidence="2">
    <location>
        <begin position="17"/>
        <end position="37"/>
    </location>
</feature>
<keyword evidence="1" id="KW-0175">Coiled coil</keyword>
<evidence type="ECO:0000313" key="3">
    <source>
        <dbReference type="EMBL" id="PAV15712.1"/>
    </source>
</evidence>
<sequence length="217" mass="24077">MSTVDTALPSIPPDQGAISTESQVAPSPSTTSYSDDGSASFARPRTNVGQPLWTHRVSASFNAMADQIAAASQAIALIPPLPDTVNSQLQQQIDEILETQKRLEDELSDLRNKFQEITEGPEKFRKQLDEHIAEFKLEQKRLPTRLFNSSVTISKLPIKPLVMANGKTPSQFPATRGEFEHLTRERYEFLLKSYGQIISGDVNAKREALRSFIGLPP</sequence>
<evidence type="ECO:0000313" key="4">
    <source>
        <dbReference type="Proteomes" id="UP000217199"/>
    </source>
</evidence>
<dbReference type="EMBL" id="NBII01000009">
    <property type="protein sequence ID" value="PAV15712.1"/>
    <property type="molecule type" value="Genomic_DNA"/>
</dbReference>
<dbReference type="STRING" id="2282107.A0A286U821"/>
<name>A0A286U821_9AGAM</name>
<feature type="coiled-coil region" evidence="1">
    <location>
        <begin position="86"/>
        <end position="120"/>
    </location>
</feature>
<proteinExistence type="predicted"/>
<keyword evidence="4" id="KW-1185">Reference proteome</keyword>
<dbReference type="AlphaFoldDB" id="A0A286U821"/>
<feature type="region of interest" description="Disordered" evidence="2">
    <location>
        <begin position="1"/>
        <end position="46"/>
    </location>
</feature>